<organism evidence="1 2">
    <name type="scientific">Hydrobacter penzbergensis</name>
    <dbReference type="NCBI Taxonomy" id="1235997"/>
    <lineage>
        <taxon>Bacteria</taxon>
        <taxon>Pseudomonadati</taxon>
        <taxon>Bacteroidota</taxon>
        <taxon>Chitinophagia</taxon>
        <taxon>Chitinophagales</taxon>
        <taxon>Chitinophagaceae</taxon>
        <taxon>Hydrobacter</taxon>
    </lineage>
</organism>
<comment type="caution">
    <text evidence="1">The sequence shown here is derived from an EMBL/GenBank/DDBJ whole genome shotgun (WGS) entry which is preliminary data.</text>
</comment>
<dbReference type="EMBL" id="FNNO01000001">
    <property type="protein sequence ID" value="SDW21794.1"/>
    <property type="molecule type" value="Genomic_DNA"/>
</dbReference>
<accession>A0A8X8LCF7</accession>
<gene>
    <name evidence="1" type="ORF">SAMN05444410_101540</name>
</gene>
<evidence type="ECO:0000313" key="1">
    <source>
        <dbReference type="EMBL" id="SDW21794.1"/>
    </source>
</evidence>
<proteinExistence type="predicted"/>
<protein>
    <submittedName>
        <fullName evidence="1">Uncharacterized protein</fullName>
    </submittedName>
</protein>
<reference evidence="1 2" key="1">
    <citation type="submission" date="2016-10" db="EMBL/GenBank/DDBJ databases">
        <authorList>
            <person name="Varghese N."/>
            <person name="Submissions S."/>
        </authorList>
    </citation>
    <scope>NUCLEOTIDE SEQUENCE [LARGE SCALE GENOMIC DNA]</scope>
    <source>
        <strain evidence="1 2">DSM 25353</strain>
    </source>
</reference>
<name>A0A8X8LCF7_9BACT</name>
<dbReference type="Proteomes" id="UP000198711">
    <property type="component" value="Unassembled WGS sequence"/>
</dbReference>
<sequence length="46" mass="5255">MLMIDPLIICNRIRNHEHSGDRIVKIFNNSGITIEQKSNTSFTILA</sequence>
<evidence type="ECO:0000313" key="2">
    <source>
        <dbReference type="Proteomes" id="UP000198711"/>
    </source>
</evidence>
<keyword evidence="2" id="KW-1185">Reference proteome</keyword>
<dbReference type="AlphaFoldDB" id="A0A8X8LCF7"/>